<dbReference type="Gene3D" id="3.40.50.300">
    <property type="entry name" value="P-loop containing nucleotide triphosphate hydrolases"/>
    <property type="match status" value="1"/>
</dbReference>
<dbReference type="RefSeq" id="XP_004697220.1">
    <property type="nucleotide sequence ID" value="XM_004697163.1"/>
</dbReference>
<dbReference type="InterPro" id="IPR027417">
    <property type="entry name" value="P-loop_NTPase"/>
</dbReference>
<sequence>MGQSSSKTPADPKNQNWASSVDEFVKDFKMESQMFSPETIDFIKSNLETGNMQGAVSVISNVMKEIENATIHIAVTGESGSGKSSFINALRGVGHEDLDAAACGVVETTMERKPYRHPKIPHVTLWDLPGIGTTTFQPQEYLKKMNFNEYDFFIIVCAQRFKLNDSQLATVIRKMKKNFYLVRTKVDHDVYNQRRAQPKNFCKDKTLQMIREDCLRNLRAIGVNDAGVFLISSFEVSDYDFPKLETTLLEELPAYKRHIFTQCLPCVTDAAIERRKDYLRQKIGLEALQCGALATIPVMGCISDSDVQQLEATLTFYRSYFGLDDASLEHIAKDLHLSVEELKAKLKSPHLLSVEKDDLLWDKPLKKFEKFCSISGELLATGLYFRKTFYLQNHFLDTVVDDAKFLLQKAVIKEQH</sequence>
<dbReference type="Pfam" id="PF05049">
    <property type="entry name" value="IIGP"/>
    <property type="match status" value="1"/>
</dbReference>
<dbReference type="PANTHER" id="PTHR32341">
    <property type="entry name" value="INTERFERON-INDUCIBLE GTPASE"/>
    <property type="match status" value="1"/>
</dbReference>
<evidence type="ECO:0000313" key="6">
    <source>
        <dbReference type="Proteomes" id="UP000694863"/>
    </source>
</evidence>
<dbReference type="GeneID" id="101640415"/>
<gene>
    <name evidence="7" type="primary">LOC101640415</name>
</gene>
<dbReference type="Proteomes" id="UP000694863">
    <property type="component" value="Unplaced"/>
</dbReference>
<proteinExistence type="inferred from homology"/>
<dbReference type="PANTHER" id="PTHR32341:SF15">
    <property type="entry name" value="INTERFERON-GAMMA-INDUCIBLE GTPASE 10-RELATED"/>
    <property type="match status" value="1"/>
</dbReference>
<dbReference type="InterPro" id="IPR051515">
    <property type="entry name" value="IRG"/>
</dbReference>
<evidence type="ECO:0000259" key="5">
    <source>
        <dbReference type="PROSITE" id="PS51716"/>
    </source>
</evidence>
<organism evidence="6 7">
    <name type="scientific">Echinops telfairi</name>
    <name type="common">Lesser hedgehog tenrec</name>
    <dbReference type="NCBI Taxonomy" id="9371"/>
    <lineage>
        <taxon>Eukaryota</taxon>
        <taxon>Metazoa</taxon>
        <taxon>Chordata</taxon>
        <taxon>Craniata</taxon>
        <taxon>Vertebrata</taxon>
        <taxon>Euteleostomi</taxon>
        <taxon>Mammalia</taxon>
        <taxon>Eutheria</taxon>
        <taxon>Afrotheria</taxon>
        <taxon>Tenrecidae</taxon>
        <taxon>Tenrecinae</taxon>
        <taxon>Echinops</taxon>
    </lineage>
</organism>
<reference evidence="7" key="1">
    <citation type="submission" date="2025-08" db="UniProtKB">
        <authorList>
            <consortium name="RefSeq"/>
        </authorList>
    </citation>
    <scope>IDENTIFICATION</scope>
</reference>
<evidence type="ECO:0000256" key="2">
    <source>
        <dbReference type="ARBA" id="ARBA00022741"/>
    </source>
</evidence>
<dbReference type="SUPFAM" id="SSF52540">
    <property type="entry name" value="P-loop containing nucleoside triphosphate hydrolases"/>
    <property type="match status" value="1"/>
</dbReference>
<feature type="domain" description="IRG-type G" evidence="5">
    <location>
        <begin position="69"/>
        <end position="251"/>
    </location>
</feature>
<dbReference type="InterPro" id="IPR007743">
    <property type="entry name" value="Immunity-related_GTPase-like"/>
</dbReference>
<comment type="similarity">
    <text evidence="1">Belongs to the TRAFAC class dynamin-like GTPase superfamily. IRG family.</text>
</comment>
<keyword evidence="6" id="KW-1185">Reference proteome</keyword>
<dbReference type="InterPro" id="IPR030385">
    <property type="entry name" value="G_IRG_dom"/>
</dbReference>
<protein>
    <submittedName>
        <fullName evidence="7">T-cell-specific guanine nucleotide triphosphate-binding protein 2-like</fullName>
    </submittedName>
</protein>
<keyword evidence="4" id="KW-0342">GTP-binding</keyword>
<evidence type="ECO:0000256" key="3">
    <source>
        <dbReference type="ARBA" id="ARBA00022801"/>
    </source>
</evidence>
<dbReference type="PROSITE" id="PS51716">
    <property type="entry name" value="G_IRG"/>
    <property type="match status" value="1"/>
</dbReference>
<keyword evidence="3" id="KW-0378">Hydrolase</keyword>
<name>A0ABM0ICU8_ECHTE</name>
<evidence type="ECO:0000313" key="7">
    <source>
        <dbReference type="RefSeq" id="XP_004697220.1"/>
    </source>
</evidence>
<accession>A0ABM0ICU8</accession>
<evidence type="ECO:0000256" key="1">
    <source>
        <dbReference type="ARBA" id="ARBA00005429"/>
    </source>
</evidence>
<dbReference type="CDD" id="cd04104">
    <property type="entry name" value="p47_IIGP_like"/>
    <property type="match status" value="1"/>
</dbReference>
<evidence type="ECO:0000256" key="4">
    <source>
        <dbReference type="ARBA" id="ARBA00023134"/>
    </source>
</evidence>
<keyword evidence="2" id="KW-0547">Nucleotide-binding</keyword>